<keyword evidence="2" id="KW-1185">Reference proteome</keyword>
<reference evidence="1" key="1">
    <citation type="submission" date="2020-07" db="EMBL/GenBank/DDBJ databases">
        <authorList>
            <person name="Nieuwenhuis M."/>
            <person name="Van De Peppel L.J.J."/>
        </authorList>
    </citation>
    <scope>NUCLEOTIDE SEQUENCE</scope>
    <source>
        <strain evidence="1">AP01</strain>
        <tissue evidence="1">Mycelium</tissue>
    </source>
</reference>
<dbReference type="OrthoDB" id="28127at2759"/>
<gene>
    <name evidence="1" type="ORF">DXG03_006969</name>
</gene>
<proteinExistence type="predicted"/>
<accession>A0A9P7GIJ3</accession>
<dbReference type="EMBL" id="JABCKV010000005">
    <property type="protein sequence ID" value="KAG5647935.1"/>
    <property type="molecule type" value="Genomic_DNA"/>
</dbReference>
<comment type="caution">
    <text evidence="1">The sequence shown here is derived from an EMBL/GenBank/DDBJ whole genome shotgun (WGS) entry which is preliminary data.</text>
</comment>
<organism evidence="1 2">
    <name type="scientific">Asterophora parasitica</name>
    <dbReference type="NCBI Taxonomy" id="117018"/>
    <lineage>
        <taxon>Eukaryota</taxon>
        <taxon>Fungi</taxon>
        <taxon>Dikarya</taxon>
        <taxon>Basidiomycota</taxon>
        <taxon>Agaricomycotina</taxon>
        <taxon>Agaricomycetes</taxon>
        <taxon>Agaricomycetidae</taxon>
        <taxon>Agaricales</taxon>
        <taxon>Tricholomatineae</taxon>
        <taxon>Lyophyllaceae</taxon>
        <taxon>Asterophora</taxon>
    </lineage>
</organism>
<evidence type="ECO:0000313" key="1">
    <source>
        <dbReference type="EMBL" id="KAG5647935.1"/>
    </source>
</evidence>
<dbReference type="Proteomes" id="UP000775547">
    <property type="component" value="Unassembled WGS sequence"/>
</dbReference>
<reference evidence="1" key="2">
    <citation type="submission" date="2021-10" db="EMBL/GenBank/DDBJ databases">
        <title>Phylogenomics reveals ancestral predisposition of the termite-cultivated fungus Termitomyces towards a domesticated lifestyle.</title>
        <authorList>
            <person name="Auxier B."/>
            <person name="Grum-Grzhimaylo A."/>
            <person name="Cardenas M.E."/>
            <person name="Lodge J.D."/>
            <person name="Laessoe T."/>
            <person name="Pedersen O."/>
            <person name="Smith M.E."/>
            <person name="Kuyper T.W."/>
            <person name="Franco-Molano E.A."/>
            <person name="Baroni T.J."/>
            <person name="Aanen D.K."/>
        </authorList>
    </citation>
    <scope>NUCLEOTIDE SEQUENCE</scope>
    <source>
        <strain evidence="1">AP01</strain>
        <tissue evidence="1">Mycelium</tissue>
    </source>
</reference>
<sequence length="174" mass="18976">MASAGVWLDFDAIRHTVKSNTVDKLKQILTGFNDECGTHMSKTGKKQEVIDRIVGMLDYWRTNNVEDRWVKGRAIIVQVRSTGIYTPSRMAANPVVLPPPVTHNHMPNMLKSAAFAAALPGSSSIARYDPFAPGRKHTGPIASSSAPPKPTGVLFEFDSKTLPSFAPIKLHPPS</sequence>
<evidence type="ECO:0000313" key="2">
    <source>
        <dbReference type="Proteomes" id="UP000775547"/>
    </source>
</evidence>
<protein>
    <submittedName>
        <fullName evidence="1">Uncharacterized protein</fullName>
    </submittedName>
</protein>
<dbReference type="AlphaFoldDB" id="A0A9P7GIJ3"/>
<name>A0A9P7GIJ3_9AGAR</name>